<dbReference type="Proteomes" id="UP000001385">
    <property type="component" value="Chromosome II"/>
</dbReference>
<organism evidence="1 2">
    <name type="scientific">Brucella canis (strain ATCC 23365 / NCTC 10854 / RM-666)</name>
    <dbReference type="NCBI Taxonomy" id="483179"/>
    <lineage>
        <taxon>Bacteria</taxon>
        <taxon>Pseudomonadati</taxon>
        <taxon>Pseudomonadota</taxon>
        <taxon>Alphaproteobacteria</taxon>
        <taxon>Hyphomicrobiales</taxon>
        <taxon>Brucellaceae</taxon>
        <taxon>Brucella/Ochrobactrum group</taxon>
        <taxon>Brucella</taxon>
    </lineage>
</organism>
<reference evidence="1 2" key="1">
    <citation type="submission" date="2007-10" db="EMBL/GenBank/DDBJ databases">
        <title>Brucella canis ATCC 23365 whole genome shotgun sequencing project.</title>
        <authorList>
            <person name="Setubal J.C."/>
            <person name="Bowns C."/>
            <person name="Boyle S."/>
            <person name="Crasta O.R."/>
            <person name="Czar M.J."/>
            <person name="Dharmanolla C."/>
            <person name="Gillespie J.J."/>
            <person name="Kenyon R.W."/>
            <person name="Lu J."/>
            <person name="Mane S."/>
            <person name="Mohapatra S."/>
            <person name="Nagrani S."/>
            <person name="Purkayastha A."/>
            <person name="Rajasimha H.K."/>
            <person name="Shallom J.M."/>
            <person name="Shallom S."/>
            <person name="Shukla M."/>
            <person name="Snyder E.E."/>
            <person name="Sobral B.W."/>
            <person name="Wattam A.R."/>
            <person name="Will R."/>
            <person name="Williams K."/>
            <person name="Yoo H."/>
            <person name="Bruce D."/>
            <person name="Detter C."/>
            <person name="Munk C."/>
            <person name="Brettin T.S."/>
        </authorList>
    </citation>
    <scope>NUCLEOTIDE SEQUENCE [LARGE SCALE GENOMIC DNA]</scope>
    <source>
        <strain evidence="2">ATCC 23365 / NCTC 10854 / RM-666</strain>
    </source>
</reference>
<dbReference type="EMBL" id="CP000873">
    <property type="protein sequence ID" value="ABX63674.1"/>
    <property type="molecule type" value="Genomic_DNA"/>
</dbReference>
<dbReference type="HOGENOM" id="CLU_3181022_0_0_5"/>
<keyword evidence="2" id="KW-1185">Reference proteome</keyword>
<protein>
    <submittedName>
        <fullName evidence="1">Uncharacterized protein</fullName>
    </submittedName>
</protein>
<proteinExistence type="predicted"/>
<dbReference type="KEGG" id="bcs:BCAN_B0495"/>
<evidence type="ECO:0000313" key="2">
    <source>
        <dbReference type="Proteomes" id="UP000001385"/>
    </source>
</evidence>
<gene>
    <name evidence="1" type="ordered locus">BCAN_B0495</name>
</gene>
<dbReference type="AlphaFoldDB" id="A9MBD7"/>
<name>A9MBD7_BRUC2</name>
<evidence type="ECO:0000313" key="1">
    <source>
        <dbReference type="EMBL" id="ABX63674.1"/>
    </source>
</evidence>
<accession>A9MBD7</accession>
<sequence>MMKRGRRSDGLCRKARHDELIRKKQRDRVLPVKRNCSSYIRQSWFS</sequence>